<feature type="domain" description="RlpA-like protein double-psi beta-barrel" evidence="3">
    <location>
        <begin position="163"/>
        <end position="228"/>
    </location>
</feature>
<evidence type="ECO:0000256" key="2">
    <source>
        <dbReference type="SAM" id="MobiDB-lite"/>
    </source>
</evidence>
<dbReference type="InterPro" id="IPR049818">
    <property type="entry name" value="Expansin_EXLX1-like"/>
</dbReference>
<dbReference type="InterPro" id="IPR051477">
    <property type="entry name" value="Expansin_CellWall"/>
</dbReference>
<feature type="compositionally biased region" description="Low complexity" evidence="2">
    <location>
        <begin position="113"/>
        <end position="130"/>
    </location>
</feature>
<dbReference type="PANTHER" id="PTHR31836">
    <property type="match status" value="1"/>
</dbReference>
<dbReference type="SUPFAM" id="SSF50685">
    <property type="entry name" value="Barwin-like endoglucanases"/>
    <property type="match status" value="1"/>
</dbReference>
<sequence>MTSSSHRRRTRPKPDRDFEWRPVRGPLLAVAAVAAVALVVTLVLAFRPGDAAGATGQDRAASGPASEAVPSAAAAPKRPSPKPSTPSPTPTASRRTTASPKPSETASGTPSHAAANGATRTTAAPAAGRIRPGTAYQGVATSYDAGNGDGACSYGPTSDVLTAAMNTADYETAKACGAYVSVRTASGTSVTVRITNECPAPCAAGQLDLSHQAFARLAPLSAGRIAITWSLLSPAVSDTVSIRYKTGSSQYWCGIQAIGHRNPLARLEVRTGGGWLALTRTGYNYFLSEQGTGCGGEIRLTDIYGEQLTVPALSVRPDVIQHTGVQFSRH</sequence>
<dbReference type="PANTHER" id="PTHR31836:SF21">
    <property type="entry name" value="EXPANSIN-LIKE PROTEIN 7"/>
    <property type="match status" value="1"/>
</dbReference>
<feature type="compositionally biased region" description="Basic residues" evidence="2">
    <location>
        <begin position="1"/>
        <end position="11"/>
    </location>
</feature>
<organism evidence="4 5">
    <name type="scientific">Streptomyces sp. 900105755</name>
    <dbReference type="NCBI Taxonomy" id="3154389"/>
    <lineage>
        <taxon>Bacteria</taxon>
        <taxon>Bacillati</taxon>
        <taxon>Actinomycetota</taxon>
        <taxon>Actinomycetes</taxon>
        <taxon>Kitasatosporales</taxon>
        <taxon>Streptomycetaceae</taxon>
        <taxon>Streptomyces</taxon>
    </lineage>
</organism>
<dbReference type="Gene3D" id="2.40.40.10">
    <property type="entry name" value="RlpA-like domain"/>
    <property type="match status" value="1"/>
</dbReference>
<name>A0ABV1TEM1_9ACTN</name>
<accession>A0ABV1TEM1</accession>
<dbReference type="InterPro" id="IPR036908">
    <property type="entry name" value="RlpA-like_sf"/>
</dbReference>
<comment type="caution">
    <text evidence="4">The sequence shown here is derived from an EMBL/GenBank/DDBJ whole genome shotgun (WGS) entry which is preliminary data.</text>
</comment>
<dbReference type="NCBIfam" id="NF041144">
    <property type="entry name" value="expansin_EXLX1"/>
    <property type="match status" value="1"/>
</dbReference>
<dbReference type="Gene3D" id="2.60.40.760">
    <property type="entry name" value="Expansin, cellulose-binding-like domain"/>
    <property type="match status" value="1"/>
</dbReference>
<dbReference type="RefSeq" id="WP_351957093.1">
    <property type="nucleotide sequence ID" value="NZ_JBEOZM010000005.1"/>
</dbReference>
<evidence type="ECO:0000256" key="1">
    <source>
        <dbReference type="ARBA" id="ARBA00022729"/>
    </source>
</evidence>
<feature type="region of interest" description="Disordered" evidence="2">
    <location>
        <begin position="52"/>
        <end position="130"/>
    </location>
</feature>
<feature type="compositionally biased region" description="Low complexity" evidence="2">
    <location>
        <begin position="90"/>
        <end position="100"/>
    </location>
</feature>
<gene>
    <name evidence="4" type="ORF">ABT211_14440</name>
</gene>
<evidence type="ECO:0000313" key="5">
    <source>
        <dbReference type="Proteomes" id="UP001490365"/>
    </source>
</evidence>
<evidence type="ECO:0000259" key="3">
    <source>
        <dbReference type="Pfam" id="PF03330"/>
    </source>
</evidence>
<dbReference type="Proteomes" id="UP001490365">
    <property type="component" value="Unassembled WGS sequence"/>
</dbReference>
<evidence type="ECO:0000313" key="4">
    <source>
        <dbReference type="EMBL" id="MER6268486.1"/>
    </source>
</evidence>
<keyword evidence="1" id="KW-0732">Signal</keyword>
<feature type="region of interest" description="Disordered" evidence="2">
    <location>
        <begin position="1"/>
        <end position="20"/>
    </location>
</feature>
<proteinExistence type="predicted"/>
<protein>
    <submittedName>
        <fullName evidence="4">Expansin EXLX1 family cellulose-binding protein</fullName>
    </submittedName>
</protein>
<dbReference type="EMBL" id="JBEOZM010000005">
    <property type="protein sequence ID" value="MER6268486.1"/>
    <property type="molecule type" value="Genomic_DNA"/>
</dbReference>
<dbReference type="Pfam" id="PF03330">
    <property type="entry name" value="DPBB_1"/>
    <property type="match status" value="1"/>
</dbReference>
<dbReference type="InterPro" id="IPR009009">
    <property type="entry name" value="RlpA-like_DPBB"/>
</dbReference>
<keyword evidence="5" id="KW-1185">Reference proteome</keyword>
<dbReference type="CDD" id="cd22272">
    <property type="entry name" value="DPBB_EXLX1-like"/>
    <property type="match status" value="1"/>
</dbReference>
<reference evidence="4 5" key="1">
    <citation type="submission" date="2024-06" db="EMBL/GenBank/DDBJ databases">
        <title>The Natural Products Discovery Center: Release of the First 8490 Sequenced Strains for Exploring Actinobacteria Biosynthetic Diversity.</title>
        <authorList>
            <person name="Kalkreuter E."/>
            <person name="Kautsar S.A."/>
            <person name="Yang D."/>
            <person name="Bader C.D."/>
            <person name="Teijaro C.N."/>
            <person name="Fluegel L."/>
            <person name="Davis C.M."/>
            <person name="Simpson J.R."/>
            <person name="Lauterbach L."/>
            <person name="Steele A.D."/>
            <person name="Gui C."/>
            <person name="Meng S."/>
            <person name="Li G."/>
            <person name="Viehrig K."/>
            <person name="Ye F."/>
            <person name="Su P."/>
            <person name="Kiefer A.F."/>
            <person name="Nichols A."/>
            <person name="Cepeda A.J."/>
            <person name="Yan W."/>
            <person name="Fan B."/>
            <person name="Jiang Y."/>
            <person name="Adhikari A."/>
            <person name="Zheng C.-J."/>
            <person name="Schuster L."/>
            <person name="Cowan T.M."/>
            <person name="Smanski M.J."/>
            <person name="Chevrette M.G."/>
            <person name="De Carvalho L.P.S."/>
            <person name="Shen B."/>
        </authorList>
    </citation>
    <scope>NUCLEOTIDE SEQUENCE [LARGE SCALE GENOMIC DNA]</scope>
    <source>
        <strain evidence="4 5">NPDC001694</strain>
    </source>
</reference>
<dbReference type="InterPro" id="IPR036749">
    <property type="entry name" value="Expansin_CBD_sf"/>
</dbReference>
<feature type="compositionally biased region" description="Low complexity" evidence="2">
    <location>
        <begin position="60"/>
        <end position="77"/>
    </location>
</feature>